<protein>
    <submittedName>
        <fullName evidence="2">Uncharacterized protein</fullName>
    </submittedName>
</protein>
<feature type="region of interest" description="Disordered" evidence="1">
    <location>
        <begin position="128"/>
        <end position="161"/>
    </location>
</feature>
<name>A0AAV4J0P2_9GAST</name>
<dbReference type="Proteomes" id="UP000762676">
    <property type="component" value="Unassembled WGS sequence"/>
</dbReference>
<proteinExistence type="predicted"/>
<keyword evidence="3" id="KW-1185">Reference proteome</keyword>
<dbReference type="AlphaFoldDB" id="A0AAV4J0P2"/>
<evidence type="ECO:0000313" key="2">
    <source>
        <dbReference type="EMBL" id="GFS14816.1"/>
    </source>
</evidence>
<feature type="compositionally biased region" description="Pro residues" evidence="1">
    <location>
        <begin position="136"/>
        <end position="156"/>
    </location>
</feature>
<reference evidence="2 3" key="1">
    <citation type="journal article" date="2021" name="Elife">
        <title>Chloroplast acquisition without the gene transfer in kleptoplastic sea slugs, Plakobranchus ocellatus.</title>
        <authorList>
            <person name="Maeda T."/>
            <person name="Takahashi S."/>
            <person name="Yoshida T."/>
            <person name="Shimamura S."/>
            <person name="Takaki Y."/>
            <person name="Nagai Y."/>
            <person name="Toyoda A."/>
            <person name="Suzuki Y."/>
            <person name="Arimoto A."/>
            <person name="Ishii H."/>
            <person name="Satoh N."/>
            <person name="Nishiyama T."/>
            <person name="Hasebe M."/>
            <person name="Maruyama T."/>
            <person name="Minagawa J."/>
            <person name="Obokata J."/>
            <person name="Shigenobu S."/>
        </authorList>
    </citation>
    <scope>NUCLEOTIDE SEQUENCE [LARGE SCALE GENOMIC DNA]</scope>
</reference>
<accession>A0AAV4J0P2</accession>
<organism evidence="2 3">
    <name type="scientific">Elysia marginata</name>
    <dbReference type="NCBI Taxonomy" id="1093978"/>
    <lineage>
        <taxon>Eukaryota</taxon>
        <taxon>Metazoa</taxon>
        <taxon>Spiralia</taxon>
        <taxon>Lophotrochozoa</taxon>
        <taxon>Mollusca</taxon>
        <taxon>Gastropoda</taxon>
        <taxon>Heterobranchia</taxon>
        <taxon>Euthyneura</taxon>
        <taxon>Panpulmonata</taxon>
        <taxon>Sacoglossa</taxon>
        <taxon>Placobranchoidea</taxon>
        <taxon>Plakobranchidae</taxon>
        <taxon>Elysia</taxon>
    </lineage>
</organism>
<dbReference type="EMBL" id="BMAT01013532">
    <property type="protein sequence ID" value="GFS14816.1"/>
    <property type="molecule type" value="Genomic_DNA"/>
</dbReference>
<evidence type="ECO:0000256" key="1">
    <source>
        <dbReference type="SAM" id="MobiDB-lite"/>
    </source>
</evidence>
<evidence type="ECO:0000313" key="3">
    <source>
        <dbReference type="Proteomes" id="UP000762676"/>
    </source>
</evidence>
<sequence>MGNSYSTRSWNDFKNNPNRNWHCDVAQQGFRIHNQGQQSTSTYVPKILSGINTQNILVGQESFDSFEILIDTDRVAFGVFPADNGAQDDRFQFHEEPNSSHLESHLQPYSQFFCAGFESWEVSRNTFYPDEENREPPPYSELPDNPPLQEDPPPPYSETESLFYHSYPLHGENLRNNSVLFADVISSLDFGGY</sequence>
<comment type="caution">
    <text evidence="2">The sequence shown here is derived from an EMBL/GenBank/DDBJ whole genome shotgun (WGS) entry which is preliminary data.</text>
</comment>
<gene>
    <name evidence="2" type="ORF">ElyMa_006755900</name>
</gene>